<feature type="region of interest" description="Disordered" evidence="1">
    <location>
        <begin position="1"/>
        <end position="69"/>
    </location>
</feature>
<name>A0ABQ3GI11_9MICC</name>
<proteinExistence type="predicted"/>
<evidence type="ECO:0000313" key="2">
    <source>
        <dbReference type="EMBL" id="GHD06779.1"/>
    </source>
</evidence>
<dbReference type="SUPFAM" id="SSF52540">
    <property type="entry name" value="P-loop containing nucleoside triphosphate hydrolases"/>
    <property type="match status" value="1"/>
</dbReference>
<evidence type="ECO:0000256" key="1">
    <source>
        <dbReference type="SAM" id="MobiDB-lite"/>
    </source>
</evidence>
<feature type="compositionally biased region" description="Polar residues" evidence="1">
    <location>
        <begin position="1"/>
        <end position="10"/>
    </location>
</feature>
<dbReference type="Proteomes" id="UP000642819">
    <property type="component" value="Unassembled WGS sequence"/>
</dbReference>
<evidence type="ECO:0008006" key="4">
    <source>
        <dbReference type="Google" id="ProtNLM"/>
    </source>
</evidence>
<sequence length="368" mass="37999">MSDDQMPQRSPDQRFPGGWTPAAPPRARPQEPARPQTEPQPEPRPTPPPPSVPPRSRPQPAAEDEEPLDLPDELRKRAARHGDPLWLRLAQTIRRSIGSDSFPGDFAGALDACQRPVTTGRRIGVVGATGGAGASTLVAALALVLSDVRADHIAAVDAVGRPSGLLPRLPAGSPRGGLAGLAALAGAHGEIGLHELRAHAAALPGNLHRLTLDAGDRPLTAADREGLYQGLSRTCAVSLIELDAHADLRHLHALVVAVPATPGSGGAAASLLAGIRASSPGLPVLPVVVNPHACPASDVRLAEANLDAQPVSATRRRTTPAHHLDHDRHLAAGLAVDLRLVGERRRLQVAALAANALHAASGAPGDAA</sequence>
<evidence type="ECO:0000313" key="3">
    <source>
        <dbReference type="Proteomes" id="UP000642819"/>
    </source>
</evidence>
<reference evidence="3" key="1">
    <citation type="journal article" date="2019" name="Int. J. Syst. Evol. Microbiol.">
        <title>The Global Catalogue of Microorganisms (GCM) 10K type strain sequencing project: providing services to taxonomists for standard genome sequencing and annotation.</title>
        <authorList>
            <consortium name="The Broad Institute Genomics Platform"/>
            <consortium name="The Broad Institute Genome Sequencing Center for Infectious Disease"/>
            <person name="Wu L."/>
            <person name="Ma J."/>
        </authorList>
    </citation>
    <scope>NUCLEOTIDE SEQUENCE [LARGE SCALE GENOMIC DNA]</scope>
    <source>
        <strain evidence="3">KCTC 19466</strain>
    </source>
</reference>
<protein>
    <recommendedName>
        <fullName evidence="4">MinD-like ATPase involved in chromosome partitioning or flagellar assembly</fullName>
    </recommendedName>
</protein>
<keyword evidence="3" id="KW-1185">Reference proteome</keyword>
<gene>
    <name evidence="2" type="ORF">GCM10008096_17140</name>
</gene>
<feature type="compositionally biased region" description="Pro residues" evidence="1">
    <location>
        <begin position="38"/>
        <end position="57"/>
    </location>
</feature>
<accession>A0ABQ3GI11</accession>
<organism evidence="2 3">
    <name type="scientific">Zhihengliuella salsuginis</name>
    <dbReference type="NCBI Taxonomy" id="578222"/>
    <lineage>
        <taxon>Bacteria</taxon>
        <taxon>Bacillati</taxon>
        <taxon>Actinomycetota</taxon>
        <taxon>Actinomycetes</taxon>
        <taxon>Micrococcales</taxon>
        <taxon>Micrococcaceae</taxon>
        <taxon>Zhihengliuella</taxon>
    </lineage>
</organism>
<dbReference type="RefSeq" id="WP_189349722.1">
    <property type="nucleotide sequence ID" value="NZ_BMXK01000006.1"/>
</dbReference>
<dbReference type="EMBL" id="BMXK01000006">
    <property type="protein sequence ID" value="GHD06779.1"/>
    <property type="molecule type" value="Genomic_DNA"/>
</dbReference>
<comment type="caution">
    <text evidence="2">The sequence shown here is derived from an EMBL/GenBank/DDBJ whole genome shotgun (WGS) entry which is preliminary data.</text>
</comment>
<dbReference type="InterPro" id="IPR027417">
    <property type="entry name" value="P-loop_NTPase"/>
</dbReference>